<evidence type="ECO:0000313" key="16">
    <source>
        <dbReference type="EMBL" id="MBD9698251.1"/>
    </source>
</evidence>
<dbReference type="InterPro" id="IPR017853">
    <property type="entry name" value="GH"/>
</dbReference>
<dbReference type="Gene3D" id="3.20.20.80">
    <property type="entry name" value="Glycosidases"/>
    <property type="match status" value="1"/>
</dbReference>
<dbReference type="InterPro" id="IPR013783">
    <property type="entry name" value="Ig-like_fold"/>
</dbReference>
<comment type="catalytic activity">
    <reaction evidence="1 12">
        <text>Endohydrolysis of (1-&gt;4)-alpha-D-glucosidic linkages in polysaccharides containing three or more (1-&gt;4)-alpha-linked D-glucose units.</text>
        <dbReference type="EC" id="3.2.1.1"/>
    </reaction>
</comment>
<evidence type="ECO:0000256" key="3">
    <source>
        <dbReference type="ARBA" id="ARBA00008061"/>
    </source>
</evidence>
<dbReference type="InterPro" id="IPR031319">
    <property type="entry name" value="A-amylase_C"/>
</dbReference>
<dbReference type="CDD" id="cd11317">
    <property type="entry name" value="AmyAc_bac_euk_AmyA"/>
    <property type="match status" value="1"/>
</dbReference>
<evidence type="ECO:0000256" key="2">
    <source>
        <dbReference type="ARBA" id="ARBA00001913"/>
    </source>
</evidence>
<accession>A0ABR9DM81</accession>
<dbReference type="SMART" id="SM00642">
    <property type="entry name" value="Aamy"/>
    <property type="match status" value="1"/>
</dbReference>
<gene>
    <name evidence="16" type="ORF">IGS67_01920</name>
</gene>
<reference evidence="16 17" key="1">
    <citation type="submission" date="2020-09" db="EMBL/GenBank/DDBJ databases">
        <title>Flavimobilis rhizosphaerae sp. nov., isolated from rhizosphere soil of Spartina alterniflora.</title>
        <authorList>
            <person name="Hanqin C."/>
        </authorList>
    </citation>
    <scope>NUCLEOTIDE SEQUENCE [LARGE SCALE GENOMIC DNA]</scope>
    <source>
        <strain evidence="16 17">GY 10621</strain>
    </source>
</reference>
<dbReference type="InterPro" id="IPR006047">
    <property type="entry name" value="GH13_cat_dom"/>
</dbReference>
<comment type="similarity">
    <text evidence="3 11">Belongs to the glycosyl hydrolase 13 family.</text>
</comment>
<evidence type="ECO:0000256" key="9">
    <source>
        <dbReference type="ARBA" id="ARBA00023277"/>
    </source>
</evidence>
<keyword evidence="17" id="KW-1185">Reference proteome</keyword>
<protein>
    <recommendedName>
        <fullName evidence="5 12">Alpha-amylase</fullName>
        <ecNumber evidence="4 12">3.2.1.1</ecNumber>
    </recommendedName>
</protein>
<dbReference type="CDD" id="cd05808">
    <property type="entry name" value="CBM20_alpha_amylase"/>
    <property type="match status" value="1"/>
</dbReference>
<dbReference type="InterPro" id="IPR006048">
    <property type="entry name" value="A-amylase/branching_C"/>
</dbReference>
<keyword evidence="9 12" id="KW-0119">Carbohydrate metabolism</keyword>
<dbReference type="InterPro" id="IPR005085">
    <property type="entry name" value="CBM25"/>
</dbReference>
<evidence type="ECO:0000256" key="11">
    <source>
        <dbReference type="RuleBase" id="RU003615"/>
    </source>
</evidence>
<dbReference type="SMART" id="SM00632">
    <property type="entry name" value="Aamy_C"/>
    <property type="match status" value="1"/>
</dbReference>
<evidence type="ECO:0000256" key="13">
    <source>
        <dbReference type="SAM" id="MobiDB-lite"/>
    </source>
</evidence>
<dbReference type="PRINTS" id="PR00110">
    <property type="entry name" value="ALPHAAMYLASE"/>
</dbReference>
<evidence type="ECO:0000256" key="12">
    <source>
        <dbReference type="RuleBase" id="RU361134"/>
    </source>
</evidence>
<dbReference type="InterPro" id="IPR002044">
    <property type="entry name" value="CBM20"/>
</dbReference>
<dbReference type="Pfam" id="PF03423">
    <property type="entry name" value="CBM_25"/>
    <property type="match status" value="1"/>
</dbReference>
<evidence type="ECO:0000256" key="8">
    <source>
        <dbReference type="ARBA" id="ARBA00022837"/>
    </source>
</evidence>
<feature type="domain" description="CBM20" evidence="15">
    <location>
        <begin position="604"/>
        <end position="704"/>
    </location>
</feature>
<dbReference type="Gene3D" id="2.60.40.1180">
    <property type="entry name" value="Golgi alpha-mannosidase II"/>
    <property type="match status" value="1"/>
</dbReference>
<name>A0ABR9DM81_9MICO</name>
<dbReference type="EMBL" id="JACZDF010000001">
    <property type="protein sequence ID" value="MBD9698251.1"/>
    <property type="molecule type" value="Genomic_DNA"/>
</dbReference>
<evidence type="ECO:0000256" key="1">
    <source>
        <dbReference type="ARBA" id="ARBA00000548"/>
    </source>
</evidence>
<keyword evidence="6" id="KW-0479">Metal-binding</keyword>
<dbReference type="Pfam" id="PF02806">
    <property type="entry name" value="Alpha-amylase_C"/>
    <property type="match status" value="1"/>
</dbReference>
<dbReference type="InterPro" id="IPR013780">
    <property type="entry name" value="Glyco_hydro_b"/>
</dbReference>
<evidence type="ECO:0000256" key="6">
    <source>
        <dbReference type="ARBA" id="ARBA00022723"/>
    </source>
</evidence>
<dbReference type="Pfam" id="PF00686">
    <property type="entry name" value="CBM_20"/>
    <property type="match status" value="1"/>
</dbReference>
<dbReference type="InterPro" id="IPR006046">
    <property type="entry name" value="Alpha_amylase"/>
</dbReference>
<keyword evidence="10 12" id="KW-0326">Glycosidase</keyword>
<keyword evidence="7 12" id="KW-0378">Hydrolase</keyword>
<dbReference type="SMART" id="SM01066">
    <property type="entry name" value="CBM_25"/>
    <property type="match status" value="1"/>
</dbReference>
<dbReference type="SUPFAM" id="SSF51011">
    <property type="entry name" value="Glycosyl hydrolase domain"/>
    <property type="match status" value="1"/>
</dbReference>
<dbReference type="PANTHER" id="PTHR43447">
    <property type="entry name" value="ALPHA-AMYLASE"/>
    <property type="match status" value="1"/>
</dbReference>
<proteinExistence type="inferred from homology"/>
<comment type="cofactor">
    <cofactor evidence="2">
        <name>Ca(2+)</name>
        <dbReference type="ChEBI" id="CHEBI:29108"/>
    </cofactor>
</comment>
<dbReference type="Gene3D" id="2.60.40.10">
    <property type="entry name" value="Immunoglobulins"/>
    <property type="match status" value="2"/>
</dbReference>
<dbReference type="SUPFAM" id="SSF49452">
    <property type="entry name" value="Starch-binding domain-like"/>
    <property type="match status" value="1"/>
</dbReference>
<evidence type="ECO:0000313" key="17">
    <source>
        <dbReference type="Proteomes" id="UP000642107"/>
    </source>
</evidence>
<keyword evidence="14" id="KW-0732">Signal</keyword>
<evidence type="ECO:0000256" key="4">
    <source>
        <dbReference type="ARBA" id="ARBA00012595"/>
    </source>
</evidence>
<keyword evidence="8" id="KW-0106">Calcium</keyword>
<dbReference type="EC" id="3.2.1.1" evidence="4 12"/>
<sequence>MHYPVHPPVSSRERRGRRLLAAAAAVAVAGSGLAALPLPAQGATPQPPTSVSSPNGRGDVILNMFQWSWNAIAQECTTTIGPAGYGYVQTSPPQEHIQGTEWWTSYQPVSYKIESKLGTRAEYQNMIDTCKNAGVGIIADAVVNHMAGADKGGGTGTGGSSYSVENYPGLYGPNDFNDCKSNINNYGDRYNVQNCRLVSLQDLRTSSDYVRTKIAGYFNDLISMGVAGFRVDAAKHIPAADLEAIKAKLSKPDVFWVHEVIGAHGEPIQPSEYLGSGDSHEFHYARELKTHFDGQIKNLRSIGDGKLPSDRAGVFVDNHDTERNGETMNYKWGAKYTLANAFMLAWPYGSPSVYTGYTWTDKDAGAPGATGNKVPDASCSSSSWTCIQRKPEITGMVKFHNLVAGTSVTNWWDNGNNQIAFGRGDKGFLVLNNEASPSTRTYKTSLPAGTYTDVVSATGKTYTVNGSGEFTATVPQYGALALVRAGTPQPTDPPTTTEPPASGDLKVYYSTSKGWSAYKVHYKVGSGAWTTAPGADLVAACTGWVSRTITGGASGATAAFNNGSGTWDNNSSKDYSLSGSVVAVNNGSVTSTDPCGTTTPTDPPTTPATTAATFSVNAPTVWGQNVYVVGSIAALGSWNAANAKPLSAATYPVWTGTVDIPAGTSFEYKFIKKDGNGNVVWESGANRTGSTSSSGSFTASVSWK</sequence>
<dbReference type="InterPro" id="IPR013784">
    <property type="entry name" value="Carb-bd-like_fold"/>
</dbReference>
<dbReference type="RefSeq" id="WP_192277281.1">
    <property type="nucleotide sequence ID" value="NZ_JACZDF010000001.1"/>
</dbReference>
<feature type="chain" id="PRO_5045872983" description="Alpha-amylase" evidence="14">
    <location>
        <begin position="35"/>
        <end position="704"/>
    </location>
</feature>
<dbReference type="Proteomes" id="UP000642107">
    <property type="component" value="Unassembled WGS sequence"/>
</dbReference>
<dbReference type="SMART" id="SM01065">
    <property type="entry name" value="CBM_2"/>
    <property type="match status" value="1"/>
</dbReference>
<evidence type="ECO:0000256" key="10">
    <source>
        <dbReference type="ARBA" id="ARBA00023295"/>
    </source>
</evidence>
<organism evidence="16 17">
    <name type="scientific">Flavimobilis rhizosphaerae</name>
    <dbReference type="NCBI Taxonomy" id="2775421"/>
    <lineage>
        <taxon>Bacteria</taxon>
        <taxon>Bacillati</taxon>
        <taxon>Actinomycetota</taxon>
        <taxon>Actinomycetes</taxon>
        <taxon>Micrococcales</taxon>
        <taxon>Jonesiaceae</taxon>
        <taxon>Flavimobilis</taxon>
    </lineage>
</organism>
<evidence type="ECO:0000256" key="14">
    <source>
        <dbReference type="SAM" id="SignalP"/>
    </source>
</evidence>
<dbReference type="Pfam" id="PF00128">
    <property type="entry name" value="Alpha-amylase"/>
    <property type="match status" value="1"/>
</dbReference>
<evidence type="ECO:0000259" key="15">
    <source>
        <dbReference type="PROSITE" id="PS51166"/>
    </source>
</evidence>
<comment type="caution">
    <text evidence="16">The sequence shown here is derived from an EMBL/GenBank/DDBJ whole genome shotgun (WGS) entry which is preliminary data.</text>
</comment>
<dbReference type="SUPFAM" id="SSF51445">
    <property type="entry name" value="(Trans)glycosidases"/>
    <property type="match status" value="1"/>
</dbReference>
<evidence type="ECO:0000256" key="7">
    <source>
        <dbReference type="ARBA" id="ARBA00022801"/>
    </source>
</evidence>
<feature type="region of interest" description="Disordered" evidence="13">
    <location>
        <begin position="684"/>
        <end position="704"/>
    </location>
</feature>
<dbReference type="PROSITE" id="PS51166">
    <property type="entry name" value="CBM20"/>
    <property type="match status" value="1"/>
</dbReference>
<feature type="signal peptide" evidence="14">
    <location>
        <begin position="1"/>
        <end position="34"/>
    </location>
</feature>
<evidence type="ECO:0000256" key="5">
    <source>
        <dbReference type="ARBA" id="ARBA00017303"/>
    </source>
</evidence>